<protein>
    <recommendedName>
        <fullName evidence="12">CNNM transmembrane domain-containing protein</fullName>
    </recommendedName>
</protein>
<evidence type="ECO:0000256" key="4">
    <source>
        <dbReference type="ARBA" id="ARBA00022737"/>
    </source>
</evidence>
<dbReference type="PANTHER" id="PTHR12064">
    <property type="entry name" value="METAL TRANSPORTER CNNM"/>
    <property type="match status" value="1"/>
</dbReference>
<feature type="compositionally biased region" description="Polar residues" evidence="9">
    <location>
        <begin position="685"/>
        <end position="699"/>
    </location>
</feature>
<reference evidence="13 14" key="1">
    <citation type="submission" date="2023-08" db="EMBL/GenBank/DDBJ databases">
        <title>A Necator americanus chromosomal reference genome.</title>
        <authorList>
            <person name="Ilik V."/>
            <person name="Petrzelkova K.J."/>
            <person name="Pardy F."/>
            <person name="Fuh T."/>
            <person name="Niatou-Singa F.S."/>
            <person name="Gouil Q."/>
            <person name="Baker L."/>
            <person name="Ritchie M.E."/>
            <person name="Jex A.R."/>
            <person name="Gazzola D."/>
            <person name="Li H."/>
            <person name="Toshio Fujiwara R."/>
            <person name="Zhan B."/>
            <person name="Aroian R.V."/>
            <person name="Pafco B."/>
            <person name="Schwarz E.M."/>
        </authorList>
    </citation>
    <scope>NUCLEOTIDE SEQUENCE [LARGE SCALE GENOMIC DNA]</scope>
    <source>
        <strain evidence="13 14">Aroian</strain>
        <tissue evidence="13">Whole animal</tissue>
    </source>
</reference>
<comment type="subcellular location">
    <subcellularLocation>
        <location evidence="1">Membrane</location>
        <topology evidence="1">Multi-pass membrane protein</topology>
    </subcellularLocation>
</comment>
<comment type="caution">
    <text evidence="13">The sequence shown here is derived from an EMBL/GenBank/DDBJ whole genome shotgun (WGS) entry which is preliminary data.</text>
</comment>
<dbReference type="InterPro" id="IPR002550">
    <property type="entry name" value="CNNM"/>
</dbReference>
<dbReference type="InterPro" id="IPR045095">
    <property type="entry name" value="ACDP"/>
</dbReference>
<sequence>MRGRLGKFAVLLVQFFLFLIQKLLGNDKVEIFGVRVNKEPAEVIRNTEVFFTVFGTNLPSDSYFLSTTDRCEDSDSSDILDKVIIRLRTDAVFKNAVRLHATQGVPFSDKHPAFQLCNKGSATLNKALLQVTAPRSDSIATTWIILLVCAITLIISAYCSGANFAYMRMSINDMALIMDNGDEPHKTHARKIFKYRKQSNWLICTMAVTNILVNTIFTIAVSWLLEEHKYGSVLKYIVPTIMIVLLAEILPQSVCNRSGLKLAAKTRHITLILFVVCAPVAWPLSKIIDWVLGREVREIFSEEKLKTLIKVQSKKMEVAAQGDILARIADFPKKTVQEMMTPMEDAFVLSDCNKLDLKLLVAILEKGYTRIPVYADKKKSNISAVLNVKDLATMTIDQNWTVRDVISRVDPVRSQMRFVLASQKGESVMQEMMKGEHHLCGVIRFAYTRYKVIGIITFEDVIEEVFGDIEDDSDKMWNSRRAGIHKDQQTLEWFRQTETERGNGLNVNAMLKLIQTIFAACPQFATLGYDILRMKELLNIQKLRFSEENEVVQSNERRVLIFFSGSISVHTRKKTIYRLDPSRADFRPYIFGTWLVRRLLKERLYSLSCLGEPLERRTRPNSAEVLCFTRVGYYEVSLPDILNGLRDGDTVGYDYTKQIKTARAEGNEDYLTHGGKPRRQHTDAESTQVSFSTHTTPNLSEERDHDPLYSFVPQKNFEETHKCHKHVMPSVLRANLENLQAGGVTSPHASERTIDPPALPKSAGRELAQHPGTPPKEERHGLPVKQTKEKKAAKLKSSPTGEKKNKSHGNEEKKSHTGEKAAKFTKRTPKTIIDWELFPSLVGFWEDTVMDNIDDEYELLVE</sequence>
<accession>A0ABR1CHD3</accession>
<evidence type="ECO:0000256" key="8">
    <source>
        <dbReference type="PROSITE-ProRule" id="PRU01193"/>
    </source>
</evidence>
<keyword evidence="4" id="KW-0677">Repeat</keyword>
<feature type="region of interest" description="Disordered" evidence="9">
    <location>
        <begin position="666"/>
        <end position="706"/>
    </location>
</feature>
<evidence type="ECO:0000256" key="2">
    <source>
        <dbReference type="ARBA" id="ARBA00010484"/>
    </source>
</evidence>
<feature type="region of interest" description="Disordered" evidence="9">
    <location>
        <begin position="743"/>
        <end position="825"/>
    </location>
</feature>
<dbReference type="PROSITE" id="PS51846">
    <property type="entry name" value="CNNM"/>
    <property type="match status" value="1"/>
</dbReference>
<evidence type="ECO:0000256" key="5">
    <source>
        <dbReference type="ARBA" id="ARBA00022989"/>
    </source>
</evidence>
<comment type="similarity">
    <text evidence="2">Belongs to the ACDP family.</text>
</comment>
<name>A0ABR1CHD3_NECAM</name>
<keyword evidence="7 8" id="KW-0472">Membrane</keyword>
<evidence type="ECO:0000313" key="14">
    <source>
        <dbReference type="Proteomes" id="UP001303046"/>
    </source>
</evidence>
<dbReference type="Gene3D" id="3.10.580.10">
    <property type="entry name" value="CBS-domain"/>
    <property type="match status" value="1"/>
</dbReference>
<organism evidence="13 14">
    <name type="scientific">Necator americanus</name>
    <name type="common">Human hookworm</name>
    <dbReference type="NCBI Taxonomy" id="51031"/>
    <lineage>
        <taxon>Eukaryota</taxon>
        <taxon>Metazoa</taxon>
        <taxon>Ecdysozoa</taxon>
        <taxon>Nematoda</taxon>
        <taxon>Chromadorea</taxon>
        <taxon>Rhabditida</taxon>
        <taxon>Rhabditina</taxon>
        <taxon>Rhabditomorpha</taxon>
        <taxon>Strongyloidea</taxon>
        <taxon>Ancylostomatidae</taxon>
        <taxon>Bunostominae</taxon>
        <taxon>Necator</taxon>
    </lineage>
</organism>
<feature type="compositionally biased region" description="Basic and acidic residues" evidence="9">
    <location>
        <begin position="775"/>
        <end position="792"/>
    </location>
</feature>
<dbReference type="SUPFAM" id="SSF54631">
    <property type="entry name" value="CBS-domain pair"/>
    <property type="match status" value="1"/>
</dbReference>
<dbReference type="Pfam" id="PF01595">
    <property type="entry name" value="CNNM"/>
    <property type="match status" value="1"/>
</dbReference>
<evidence type="ECO:0000256" key="10">
    <source>
        <dbReference type="SAM" id="Phobius"/>
    </source>
</evidence>
<keyword evidence="11" id="KW-0732">Signal</keyword>
<evidence type="ECO:0000313" key="13">
    <source>
        <dbReference type="EMBL" id="KAK6736860.1"/>
    </source>
</evidence>
<feature type="domain" description="CNNM transmembrane" evidence="12">
    <location>
        <begin position="138"/>
        <end position="323"/>
    </location>
</feature>
<dbReference type="InterPro" id="IPR046342">
    <property type="entry name" value="CBS_dom_sf"/>
</dbReference>
<evidence type="ECO:0000259" key="12">
    <source>
        <dbReference type="PROSITE" id="PS51846"/>
    </source>
</evidence>
<evidence type="ECO:0000256" key="1">
    <source>
        <dbReference type="ARBA" id="ARBA00004141"/>
    </source>
</evidence>
<feature type="compositionally biased region" description="Basic and acidic residues" evidence="9">
    <location>
        <begin position="801"/>
        <end position="822"/>
    </location>
</feature>
<feature type="signal peptide" evidence="11">
    <location>
        <begin position="1"/>
        <end position="25"/>
    </location>
</feature>
<proteinExistence type="inferred from homology"/>
<gene>
    <name evidence="13" type="primary">Necator_chrII.g7305</name>
    <name evidence="13" type="ORF">RB195_019512</name>
</gene>
<evidence type="ECO:0000256" key="7">
    <source>
        <dbReference type="ARBA" id="ARBA00023136"/>
    </source>
</evidence>
<dbReference type="EMBL" id="JAVFWL010000002">
    <property type="protein sequence ID" value="KAK6736860.1"/>
    <property type="molecule type" value="Genomic_DNA"/>
</dbReference>
<dbReference type="InterPro" id="IPR044751">
    <property type="entry name" value="Ion_transp-like_CBS"/>
</dbReference>
<keyword evidence="6" id="KW-0406">Ion transport</keyword>
<keyword evidence="6" id="KW-0813">Transport</keyword>
<evidence type="ECO:0000256" key="3">
    <source>
        <dbReference type="ARBA" id="ARBA00022692"/>
    </source>
</evidence>
<feature type="transmembrane region" description="Helical" evidence="10">
    <location>
        <begin position="200"/>
        <end position="224"/>
    </location>
</feature>
<feature type="transmembrane region" description="Helical" evidence="10">
    <location>
        <begin position="143"/>
        <end position="166"/>
    </location>
</feature>
<feature type="transmembrane region" description="Helical" evidence="10">
    <location>
        <begin position="271"/>
        <end position="292"/>
    </location>
</feature>
<keyword evidence="14" id="KW-1185">Reference proteome</keyword>
<dbReference type="CDD" id="cd04590">
    <property type="entry name" value="CBS_pair_CorC_HlyC_assoc"/>
    <property type="match status" value="1"/>
</dbReference>
<feature type="chain" id="PRO_5047285317" description="CNNM transmembrane domain-containing protein" evidence="11">
    <location>
        <begin position="26"/>
        <end position="862"/>
    </location>
</feature>
<dbReference type="PANTHER" id="PTHR12064:SF97">
    <property type="entry name" value="METAL TRANSPORTER CNNM-5"/>
    <property type="match status" value="1"/>
</dbReference>
<evidence type="ECO:0000256" key="9">
    <source>
        <dbReference type="SAM" id="MobiDB-lite"/>
    </source>
</evidence>
<dbReference type="Proteomes" id="UP001303046">
    <property type="component" value="Unassembled WGS sequence"/>
</dbReference>
<keyword evidence="3 8" id="KW-0812">Transmembrane</keyword>
<evidence type="ECO:0000256" key="11">
    <source>
        <dbReference type="SAM" id="SignalP"/>
    </source>
</evidence>
<feature type="transmembrane region" description="Helical" evidence="10">
    <location>
        <begin position="230"/>
        <end position="250"/>
    </location>
</feature>
<keyword evidence="5 8" id="KW-1133">Transmembrane helix</keyword>
<evidence type="ECO:0000256" key="6">
    <source>
        <dbReference type="ARBA" id="ARBA00023065"/>
    </source>
</evidence>